<reference evidence="2" key="1">
    <citation type="submission" date="2020-05" db="EMBL/GenBank/DDBJ databases">
        <authorList>
            <person name="Chiriac C."/>
            <person name="Salcher M."/>
            <person name="Ghai R."/>
            <person name="Kavagutti S V."/>
        </authorList>
    </citation>
    <scope>NUCLEOTIDE SEQUENCE</scope>
</reference>
<organism evidence="2">
    <name type="scientific">freshwater metagenome</name>
    <dbReference type="NCBI Taxonomy" id="449393"/>
    <lineage>
        <taxon>unclassified sequences</taxon>
        <taxon>metagenomes</taxon>
        <taxon>ecological metagenomes</taxon>
    </lineage>
</organism>
<dbReference type="EMBL" id="CAEZZR010000135">
    <property type="protein sequence ID" value="CAB4781858.1"/>
    <property type="molecule type" value="Genomic_DNA"/>
</dbReference>
<accession>A0A6J6WG37</accession>
<proteinExistence type="predicted"/>
<feature type="compositionally biased region" description="Polar residues" evidence="1">
    <location>
        <begin position="87"/>
        <end position="110"/>
    </location>
</feature>
<feature type="region of interest" description="Disordered" evidence="1">
    <location>
        <begin position="77"/>
        <end position="114"/>
    </location>
</feature>
<dbReference type="AlphaFoldDB" id="A0A6J6WG37"/>
<name>A0A6J6WG37_9ZZZZ</name>
<gene>
    <name evidence="2" type="ORF">UFOPK2907_01218</name>
</gene>
<evidence type="ECO:0000256" key="1">
    <source>
        <dbReference type="SAM" id="MobiDB-lite"/>
    </source>
</evidence>
<evidence type="ECO:0000313" key="2">
    <source>
        <dbReference type="EMBL" id="CAB4781858.1"/>
    </source>
</evidence>
<sequence length="141" mass="14761">MTGAAGSSTRFVDSVRTFLESTTSLDFAASVGFETAPASSTRFVDSGRTFLESTPSLDFAAAADATTRGCAEDIGAKLSARSKRSTRTNNPRSDVSPSGKSIRPQMSSSIKRGAVAPRICVKPSAAMSAARERPAEPMFCD</sequence>
<protein>
    <submittedName>
        <fullName evidence="2">Unannotated protein</fullName>
    </submittedName>
</protein>